<name>A0A8A0RPV0_9FIRM</name>
<dbReference type="SUPFAM" id="SSF52972">
    <property type="entry name" value="ITPase-like"/>
    <property type="match status" value="1"/>
</dbReference>
<dbReference type="AlphaFoldDB" id="A0A8A0RPV0"/>
<dbReference type="PANTHER" id="PTHR11067">
    <property type="entry name" value="INOSINE TRIPHOSPHATE PYROPHOSPHATASE/HAM1 PROTEIN"/>
    <property type="match status" value="1"/>
</dbReference>
<comment type="catalytic activity">
    <reaction evidence="8 10">
        <text>dITP + H2O = dIMP + diphosphate + H(+)</text>
        <dbReference type="Rhea" id="RHEA:28342"/>
        <dbReference type="ChEBI" id="CHEBI:15377"/>
        <dbReference type="ChEBI" id="CHEBI:15378"/>
        <dbReference type="ChEBI" id="CHEBI:33019"/>
        <dbReference type="ChEBI" id="CHEBI:61194"/>
        <dbReference type="ChEBI" id="CHEBI:61382"/>
        <dbReference type="EC" id="3.6.1.66"/>
    </reaction>
</comment>
<keyword evidence="13" id="KW-1185">Reference proteome</keyword>
<feature type="binding site" evidence="10">
    <location>
        <begin position="157"/>
        <end position="160"/>
    </location>
    <ligand>
        <name>substrate</name>
    </ligand>
</feature>
<dbReference type="RefSeq" id="WP_206707735.1">
    <property type="nucleotide sequence ID" value="NZ_CP059066.1"/>
</dbReference>
<comment type="function">
    <text evidence="10">Pyrophosphatase that catalyzes the hydrolysis of nucleoside triphosphates to their monophosphate derivatives, with a high preference for the non-canonical purine nucleotides XTP (xanthosine triphosphate), dITP (deoxyinosine triphosphate) and ITP. Seems to function as a house-cleaning enzyme that removes non-canonical purine nucleotides from the nucleotide pool, thus preventing their incorporation into DNA/RNA and avoiding chromosomal lesions.</text>
</comment>
<evidence type="ECO:0000256" key="3">
    <source>
        <dbReference type="ARBA" id="ARBA00022723"/>
    </source>
</evidence>
<dbReference type="CDD" id="cd00515">
    <property type="entry name" value="HAM1"/>
    <property type="match status" value="1"/>
</dbReference>
<comment type="caution">
    <text evidence="10">Lacks conserved residue(s) required for the propagation of feature annotation.</text>
</comment>
<dbReference type="GO" id="GO:0036220">
    <property type="term" value="F:ITP diphosphatase activity"/>
    <property type="evidence" value="ECO:0007669"/>
    <property type="project" value="UniProtKB-UniRule"/>
</dbReference>
<dbReference type="Gene3D" id="3.90.950.10">
    <property type="match status" value="1"/>
</dbReference>
<comment type="cofactor">
    <cofactor evidence="10">
        <name>Mg(2+)</name>
        <dbReference type="ChEBI" id="CHEBI:18420"/>
    </cofactor>
    <text evidence="10">Binds 1 Mg(2+) ion per subunit.</text>
</comment>
<keyword evidence="4 10" id="KW-0547">Nucleotide-binding</keyword>
<feature type="binding site" evidence="10">
    <location>
        <begin position="12"/>
        <end position="17"/>
    </location>
    <ligand>
        <name>substrate</name>
    </ligand>
</feature>
<dbReference type="GO" id="GO:0017111">
    <property type="term" value="F:ribonucleoside triphosphate phosphatase activity"/>
    <property type="evidence" value="ECO:0007669"/>
    <property type="project" value="InterPro"/>
</dbReference>
<evidence type="ECO:0000256" key="7">
    <source>
        <dbReference type="ARBA" id="ARBA00023080"/>
    </source>
</evidence>
<dbReference type="EC" id="3.6.1.66" evidence="10"/>
<comment type="catalytic activity">
    <reaction evidence="10">
        <text>ITP + H2O = IMP + diphosphate + H(+)</text>
        <dbReference type="Rhea" id="RHEA:29399"/>
        <dbReference type="ChEBI" id="CHEBI:15377"/>
        <dbReference type="ChEBI" id="CHEBI:15378"/>
        <dbReference type="ChEBI" id="CHEBI:33019"/>
        <dbReference type="ChEBI" id="CHEBI:58053"/>
        <dbReference type="ChEBI" id="CHEBI:61402"/>
        <dbReference type="EC" id="3.6.1.66"/>
    </reaction>
</comment>
<evidence type="ECO:0000256" key="6">
    <source>
        <dbReference type="ARBA" id="ARBA00022842"/>
    </source>
</evidence>
<evidence type="ECO:0000256" key="5">
    <source>
        <dbReference type="ARBA" id="ARBA00022801"/>
    </source>
</evidence>
<evidence type="ECO:0000256" key="1">
    <source>
        <dbReference type="ARBA" id="ARBA00008023"/>
    </source>
</evidence>
<dbReference type="Proteomes" id="UP000662904">
    <property type="component" value="Chromosome"/>
</dbReference>
<reference evidence="12" key="1">
    <citation type="submission" date="2020-07" db="EMBL/GenBank/DDBJ databases">
        <title>Koleobacter methoxysyntrophicus gen. nov., sp. nov., a novel anaerobic bacterium isolated from deep subsurface oil field and proposal of Koleobacterales ord. nov. in the phylum Firmicutes.</title>
        <authorList>
            <person name="Sakamoto S."/>
            <person name="Tamaki H."/>
        </authorList>
    </citation>
    <scope>NUCLEOTIDE SEQUENCE</scope>
    <source>
        <strain evidence="12">NRmbB1</strain>
    </source>
</reference>
<dbReference type="HAMAP" id="MF_01405">
    <property type="entry name" value="Non_canon_purine_NTPase"/>
    <property type="match status" value="1"/>
</dbReference>
<feature type="binding site" evidence="10">
    <location>
        <begin position="185"/>
        <end position="186"/>
    </location>
    <ligand>
        <name>substrate</name>
    </ligand>
</feature>
<proteinExistence type="inferred from homology"/>
<dbReference type="GO" id="GO:0036222">
    <property type="term" value="F:XTP diphosphatase activity"/>
    <property type="evidence" value="ECO:0007669"/>
    <property type="project" value="UniProtKB-UniRule"/>
</dbReference>
<dbReference type="Pfam" id="PF01725">
    <property type="entry name" value="Ham1p_like"/>
    <property type="match status" value="1"/>
</dbReference>
<dbReference type="GO" id="GO:0035870">
    <property type="term" value="F:dITP diphosphatase activity"/>
    <property type="evidence" value="ECO:0007669"/>
    <property type="project" value="UniProtKB-UniRule"/>
</dbReference>
<dbReference type="NCBIfam" id="NF011397">
    <property type="entry name" value="PRK14822.1"/>
    <property type="match status" value="1"/>
</dbReference>
<organism evidence="12 13">
    <name type="scientific">Koleobacter methoxysyntrophicus</name>
    <dbReference type="NCBI Taxonomy" id="2751313"/>
    <lineage>
        <taxon>Bacteria</taxon>
        <taxon>Bacillati</taxon>
        <taxon>Bacillota</taxon>
        <taxon>Clostridia</taxon>
        <taxon>Koleobacterales</taxon>
        <taxon>Koleobacteraceae</taxon>
        <taxon>Koleobacter</taxon>
    </lineage>
</organism>
<keyword evidence="6 10" id="KW-0460">Magnesium</keyword>
<dbReference type="GO" id="GO:0000166">
    <property type="term" value="F:nucleotide binding"/>
    <property type="evidence" value="ECO:0007669"/>
    <property type="project" value="UniProtKB-KW"/>
</dbReference>
<evidence type="ECO:0000256" key="11">
    <source>
        <dbReference type="RuleBase" id="RU003781"/>
    </source>
</evidence>
<dbReference type="FunFam" id="3.90.950.10:FF:000001">
    <property type="entry name" value="dITP/XTP pyrophosphatase"/>
    <property type="match status" value="1"/>
</dbReference>
<gene>
    <name evidence="12" type="primary">rdgB</name>
    <name evidence="12" type="ORF">H0A61_02832</name>
</gene>
<dbReference type="InterPro" id="IPR029001">
    <property type="entry name" value="ITPase-like_fam"/>
</dbReference>
<feature type="binding site" evidence="10">
    <location>
        <position position="74"/>
    </location>
    <ligand>
        <name>Mg(2+)</name>
        <dbReference type="ChEBI" id="CHEBI:18420"/>
    </ligand>
</feature>
<evidence type="ECO:0000313" key="12">
    <source>
        <dbReference type="EMBL" id="QSQ10425.1"/>
    </source>
</evidence>
<sequence length="202" mass="22545">MEQILKRIVIATGNKDKMKELKAMLEGVLVQIVPMNDFDNIPAVVENGQTFKENALIKARTVTSALNMIALADDSGLEVDFLKGQPGVKSARFAGEHATDEENNEKLLKLLKDVPLQKRTARFKCVIALTCPDGREFTAEGTCEGYIVFEPKGNKGFGYDPLFWVPEYNKTFGEMEPFLKNQISHRAKALKKIVKIIGTEII</sequence>
<protein>
    <recommendedName>
        <fullName evidence="10">dITP/XTP pyrophosphatase</fullName>
        <ecNumber evidence="10">3.6.1.66</ecNumber>
    </recommendedName>
    <alternativeName>
        <fullName evidence="10">Non-canonical purine NTP pyrophosphatase</fullName>
    </alternativeName>
    <alternativeName>
        <fullName evidence="10">Non-standard purine NTP pyrophosphatase</fullName>
    </alternativeName>
    <alternativeName>
        <fullName evidence="10">Nucleoside-triphosphate diphosphatase</fullName>
    </alternativeName>
    <alternativeName>
        <fullName evidence="10">Nucleoside-triphosphate pyrophosphatase</fullName>
        <shortName evidence="10">NTPase</shortName>
    </alternativeName>
</protein>
<accession>A0A8A0RPV0</accession>
<evidence type="ECO:0000256" key="2">
    <source>
        <dbReference type="ARBA" id="ARBA00011738"/>
    </source>
</evidence>
<evidence type="ECO:0000256" key="9">
    <source>
        <dbReference type="ARBA" id="ARBA00052017"/>
    </source>
</evidence>
<keyword evidence="5 10" id="KW-0378">Hydrolase</keyword>
<dbReference type="GO" id="GO:0005829">
    <property type="term" value="C:cytosol"/>
    <property type="evidence" value="ECO:0007669"/>
    <property type="project" value="TreeGrafter"/>
</dbReference>
<keyword evidence="3 10" id="KW-0479">Metal-binding</keyword>
<keyword evidence="7 10" id="KW-0546">Nucleotide metabolism</keyword>
<feature type="binding site" evidence="10">
    <location>
        <position position="180"/>
    </location>
    <ligand>
        <name>substrate</name>
    </ligand>
</feature>
<dbReference type="InterPro" id="IPR020922">
    <property type="entry name" value="dITP/XTP_pyrophosphatase"/>
</dbReference>
<dbReference type="PANTHER" id="PTHR11067:SF9">
    <property type="entry name" value="INOSINE TRIPHOSPHATE PYROPHOSPHATASE"/>
    <property type="match status" value="1"/>
</dbReference>
<comment type="subunit">
    <text evidence="2 10">Homodimer.</text>
</comment>
<feature type="active site" description="Proton acceptor" evidence="10">
    <location>
        <position position="74"/>
    </location>
</feature>
<evidence type="ECO:0000256" key="8">
    <source>
        <dbReference type="ARBA" id="ARBA00051875"/>
    </source>
</evidence>
<dbReference type="NCBIfam" id="TIGR00042">
    <property type="entry name" value="RdgB/HAM1 family non-canonical purine NTP pyrophosphatase"/>
    <property type="match status" value="1"/>
</dbReference>
<evidence type="ECO:0000256" key="10">
    <source>
        <dbReference type="HAMAP-Rule" id="MF_01405"/>
    </source>
</evidence>
<dbReference type="GO" id="GO:0009117">
    <property type="term" value="P:nucleotide metabolic process"/>
    <property type="evidence" value="ECO:0007669"/>
    <property type="project" value="UniProtKB-KW"/>
</dbReference>
<evidence type="ECO:0000256" key="4">
    <source>
        <dbReference type="ARBA" id="ARBA00022741"/>
    </source>
</evidence>
<comment type="catalytic activity">
    <reaction evidence="9 10">
        <text>XTP + H2O = XMP + diphosphate + H(+)</text>
        <dbReference type="Rhea" id="RHEA:28610"/>
        <dbReference type="ChEBI" id="CHEBI:15377"/>
        <dbReference type="ChEBI" id="CHEBI:15378"/>
        <dbReference type="ChEBI" id="CHEBI:33019"/>
        <dbReference type="ChEBI" id="CHEBI:57464"/>
        <dbReference type="ChEBI" id="CHEBI:61314"/>
        <dbReference type="EC" id="3.6.1.66"/>
    </reaction>
</comment>
<feature type="binding site" evidence="10">
    <location>
        <position position="75"/>
    </location>
    <ligand>
        <name>substrate</name>
    </ligand>
</feature>
<comment type="similarity">
    <text evidence="1 10 11">Belongs to the HAM1 NTPase family.</text>
</comment>
<evidence type="ECO:0000313" key="13">
    <source>
        <dbReference type="Proteomes" id="UP000662904"/>
    </source>
</evidence>
<dbReference type="EMBL" id="CP059066">
    <property type="protein sequence ID" value="QSQ10425.1"/>
    <property type="molecule type" value="Genomic_DNA"/>
</dbReference>
<dbReference type="KEGG" id="kme:H0A61_02832"/>
<dbReference type="InterPro" id="IPR002637">
    <property type="entry name" value="RdgB/HAM1"/>
</dbReference>
<dbReference type="GO" id="GO:0009146">
    <property type="term" value="P:purine nucleoside triphosphate catabolic process"/>
    <property type="evidence" value="ECO:0007669"/>
    <property type="project" value="UniProtKB-UniRule"/>
</dbReference>
<dbReference type="GO" id="GO:0046872">
    <property type="term" value="F:metal ion binding"/>
    <property type="evidence" value="ECO:0007669"/>
    <property type="project" value="UniProtKB-KW"/>
</dbReference>